<accession>A0AA88IPB6</accession>
<sequence>MGSASSTEENEKRQVKWSEREPMLRTLREFQSNESVEHLRILCVGPAGSGTSAFITSVTTALKACSTYHTPSLTGGSVKYAIYKLNKGTEGSFFPFVFGHTVGLEKGSAGIHTEDIISILNSHIQEGNTDPTANNALILNDQFHCLVFIVPADIISIMPGEINKMKQILQKAPSIPKVVIMTKVDVACPHVKLDLKKIYRSKKIWETMQTCHELLGIPLKNIFPVKNYHEEIDNNNEIDVLILTAVTNIVKFANDFVIASGKPWRHVNWSEREPMLQTLREFRSNQSVEHLRILFVGPAGSGKSAFITSVNTALQGRSTYLAHSLTGCKSVTSKYTVYKLNKGTEGSFFPFVLGDTMGLEETSGARTKDIISILNGHMQEGYTFNPQKDLIAESNDYNSTPHLNDKVHCLVYVISADTVAYLPKELYDKLQLILKGAHESAIPVVVIMTKVDAACPHVKENVKMIYRSKKIREQMQKCNVLLSIPLNSTRDDVDSTRISFKSMTEGNLFYILEMYENEDGSVPATFDILFMIGWKLHESQAKPSE</sequence>
<evidence type="ECO:0008006" key="3">
    <source>
        <dbReference type="Google" id="ProtNLM"/>
    </source>
</evidence>
<gene>
    <name evidence="1" type="ORF">Q7C36_022153</name>
</gene>
<dbReference type="GO" id="GO:0006955">
    <property type="term" value="P:immune response"/>
    <property type="evidence" value="ECO:0007669"/>
    <property type="project" value="TreeGrafter"/>
</dbReference>
<dbReference type="InterPro" id="IPR027417">
    <property type="entry name" value="P-loop_NTPase"/>
</dbReference>
<name>A0AA88IPB6_TACVA</name>
<dbReference type="Gene3D" id="3.40.50.300">
    <property type="entry name" value="P-loop containing nucleotide triphosphate hydrolases"/>
    <property type="match status" value="2"/>
</dbReference>
<dbReference type="SUPFAM" id="SSF52540">
    <property type="entry name" value="P-loop containing nucleoside triphosphate hydrolases"/>
    <property type="match status" value="2"/>
</dbReference>
<evidence type="ECO:0000313" key="1">
    <source>
        <dbReference type="EMBL" id="KAK2818220.1"/>
    </source>
</evidence>
<dbReference type="Proteomes" id="UP001187315">
    <property type="component" value="Unassembled WGS sequence"/>
</dbReference>
<evidence type="ECO:0000313" key="2">
    <source>
        <dbReference type="Proteomes" id="UP001187315"/>
    </source>
</evidence>
<dbReference type="AlphaFoldDB" id="A0AA88IPB6"/>
<dbReference type="EMBL" id="JAVHJS010000024">
    <property type="protein sequence ID" value="KAK2818220.1"/>
    <property type="molecule type" value="Genomic_DNA"/>
</dbReference>
<dbReference type="PANTHER" id="PTHR14241">
    <property type="entry name" value="INTERFERON-INDUCED PROTEIN 44"/>
    <property type="match status" value="1"/>
</dbReference>
<keyword evidence="2" id="KW-1185">Reference proteome</keyword>
<comment type="caution">
    <text evidence="1">The sequence shown here is derived from an EMBL/GenBank/DDBJ whole genome shotgun (WGS) entry which is preliminary data.</text>
</comment>
<organism evidence="1 2">
    <name type="scientific">Tachysurus vachellii</name>
    <name type="common">Darkbarbel catfish</name>
    <name type="synonym">Pelteobagrus vachellii</name>
    <dbReference type="NCBI Taxonomy" id="175792"/>
    <lineage>
        <taxon>Eukaryota</taxon>
        <taxon>Metazoa</taxon>
        <taxon>Chordata</taxon>
        <taxon>Craniata</taxon>
        <taxon>Vertebrata</taxon>
        <taxon>Euteleostomi</taxon>
        <taxon>Actinopterygii</taxon>
        <taxon>Neopterygii</taxon>
        <taxon>Teleostei</taxon>
        <taxon>Ostariophysi</taxon>
        <taxon>Siluriformes</taxon>
        <taxon>Bagridae</taxon>
        <taxon>Tachysurus</taxon>
    </lineage>
</organism>
<proteinExistence type="predicted"/>
<protein>
    <recommendedName>
        <fullName evidence="3">Interferon-induced protein 44-like</fullName>
    </recommendedName>
</protein>
<reference evidence="1" key="1">
    <citation type="submission" date="2023-08" db="EMBL/GenBank/DDBJ databases">
        <title>Pelteobagrus vachellii genome.</title>
        <authorList>
            <person name="Liu H."/>
        </authorList>
    </citation>
    <scope>NUCLEOTIDE SEQUENCE</scope>
    <source>
        <strain evidence="1">PRFRI_2022a</strain>
        <tissue evidence="1">Muscle</tissue>
    </source>
</reference>
<dbReference type="PANTHER" id="PTHR14241:SF1">
    <property type="entry name" value="INTERFERON-INDUCED PROTEIN 44-RELATED"/>
    <property type="match status" value="1"/>
</dbReference>